<dbReference type="Gene3D" id="3.40.640.10">
    <property type="entry name" value="Type I PLP-dependent aspartate aminotransferase-like (Major domain)"/>
    <property type="match status" value="1"/>
</dbReference>
<evidence type="ECO:0000313" key="5">
    <source>
        <dbReference type="Proteomes" id="UP000062768"/>
    </source>
</evidence>
<dbReference type="RefSeq" id="WP_048085612.1">
    <property type="nucleotide sequence ID" value="NZ_CP006933.1"/>
</dbReference>
<dbReference type="GO" id="GO:0030170">
    <property type="term" value="F:pyridoxal phosphate binding"/>
    <property type="evidence" value="ECO:0007669"/>
    <property type="project" value="TreeGrafter"/>
</dbReference>
<comment type="similarity">
    <text evidence="1">Belongs to the DegT/DnrJ/EryC1 family.</text>
</comment>
<dbReference type="Proteomes" id="UP000062768">
    <property type="component" value="Chromosome I"/>
</dbReference>
<dbReference type="Pfam" id="PF01041">
    <property type="entry name" value="DegT_DnrJ_EryC1"/>
    <property type="match status" value="1"/>
</dbReference>
<evidence type="ECO:0000313" key="2">
    <source>
        <dbReference type="EMBL" id="AIS32733.1"/>
    </source>
</evidence>
<sequence length="326" mass="35604">MELTFKNPAEETRQAMCDASLEMGNRPRTKEYRESAEENIEKITGHDHARVLSSGNAAIMAAMANIEGPVMIPDQGGWSGFRKMAEFLGRTVLYLPTSEGVVDEEILEEQLKQKKPDALFITSFAGYMAEQPVKAIFEICEDQGVLLVEDASGSVGDPEGNLANGDHSHVLVASTGSPKVVNVGNGGFISTSDPQKFQDTGFLLKTLQASPVTCAGLREEIKKAPLNLVKNIDACKFIKKELKTCLHPDKRGINVTVPVDEPKKIGRTLRQALNVKGGGMITTCPRYDRIKQPAVCLEIKNLDINCLTRDNLQEIVATVHRVTGQV</sequence>
<dbReference type="InterPro" id="IPR015424">
    <property type="entry name" value="PyrdxlP-dep_Trfase"/>
</dbReference>
<dbReference type="EMBL" id="CP006933">
    <property type="protein sequence ID" value="AIS32733.1"/>
    <property type="molecule type" value="Genomic_DNA"/>
</dbReference>
<dbReference type="PANTHER" id="PTHR30244">
    <property type="entry name" value="TRANSAMINASE"/>
    <property type="match status" value="1"/>
</dbReference>
<evidence type="ECO:0008006" key="6">
    <source>
        <dbReference type="Google" id="ProtNLM"/>
    </source>
</evidence>
<dbReference type="PANTHER" id="PTHR30244:SF34">
    <property type="entry name" value="DTDP-4-AMINO-4,6-DIDEOXYGALACTOSE TRANSAMINASE"/>
    <property type="match status" value="1"/>
</dbReference>
<accession>A0A089ZIR6</accession>
<dbReference type="PATRIC" id="fig|2162.10.peg.440"/>
<dbReference type="AlphaFoldDB" id="A0A089ZIR6"/>
<evidence type="ECO:0000256" key="1">
    <source>
        <dbReference type="RuleBase" id="RU004508"/>
    </source>
</evidence>
<keyword evidence="1" id="KW-0663">Pyridoxal phosphate</keyword>
<protein>
    <recommendedName>
        <fullName evidence="6">DegT/DnrJ/EryC1/StrS aminotransferase</fullName>
    </recommendedName>
</protein>
<dbReference type="OrthoDB" id="82426at2157"/>
<organism evidence="2 4">
    <name type="scientific">Methanobacterium formicicum</name>
    <dbReference type="NCBI Taxonomy" id="2162"/>
    <lineage>
        <taxon>Archaea</taxon>
        <taxon>Methanobacteriati</taxon>
        <taxon>Methanobacteriota</taxon>
        <taxon>Methanomada group</taxon>
        <taxon>Methanobacteria</taxon>
        <taxon>Methanobacteriales</taxon>
        <taxon>Methanobacteriaceae</taxon>
        <taxon>Methanobacterium</taxon>
    </lineage>
</organism>
<dbReference type="STRING" id="2162.BRM9_1929"/>
<reference evidence="2" key="1">
    <citation type="submission" date="2013-12" db="EMBL/GenBank/DDBJ databases">
        <title>The complete genome sequence of Methanobacterium sp. BRM9.</title>
        <authorList>
            <consortium name="Pastoral Greenhouse Gas Research Consortium"/>
            <person name="Kelly W.J."/>
            <person name="Leahy S.C."/>
            <person name="Perry R."/>
            <person name="Li D."/>
            <person name="Altermann E."/>
            <person name="Lambie S.C."/>
            <person name="Attwood G.T."/>
        </authorList>
    </citation>
    <scope>NUCLEOTIDE SEQUENCE [LARGE SCALE GENOMIC DNA]</scope>
    <source>
        <strain evidence="2">BRM9</strain>
    </source>
</reference>
<proteinExistence type="inferred from homology"/>
<name>A0A089ZIR6_METFO</name>
<dbReference type="InterPro" id="IPR000653">
    <property type="entry name" value="DegT/StrS_aminotransferase"/>
</dbReference>
<dbReference type="InterPro" id="IPR015421">
    <property type="entry name" value="PyrdxlP-dep_Trfase_major"/>
</dbReference>
<dbReference type="GO" id="GO:0008483">
    <property type="term" value="F:transaminase activity"/>
    <property type="evidence" value="ECO:0007669"/>
    <property type="project" value="TreeGrafter"/>
</dbReference>
<evidence type="ECO:0000313" key="4">
    <source>
        <dbReference type="Proteomes" id="UP000029661"/>
    </source>
</evidence>
<dbReference type="KEGG" id="mfc:BRM9_1929"/>
<evidence type="ECO:0000313" key="3">
    <source>
        <dbReference type="EMBL" id="CEL24074.1"/>
    </source>
</evidence>
<dbReference type="Proteomes" id="UP000029661">
    <property type="component" value="Chromosome"/>
</dbReference>
<gene>
    <name evidence="2" type="ORF">BRM9_1929</name>
    <name evidence="3" type="ORF">MB9_0427</name>
</gene>
<dbReference type="GeneID" id="26738689"/>
<dbReference type="GO" id="GO:0000271">
    <property type="term" value="P:polysaccharide biosynthetic process"/>
    <property type="evidence" value="ECO:0007669"/>
    <property type="project" value="TreeGrafter"/>
</dbReference>
<dbReference type="EMBL" id="LN734822">
    <property type="protein sequence ID" value="CEL24074.1"/>
    <property type="molecule type" value="Genomic_DNA"/>
</dbReference>
<keyword evidence="5" id="KW-1185">Reference proteome</keyword>
<reference evidence="3" key="2">
    <citation type="submission" date="2014-09" db="EMBL/GenBank/DDBJ databases">
        <authorList>
            <person name="Bishop-Lilly K.A."/>
            <person name="Broomall S.M."/>
            <person name="Chain P.S."/>
            <person name="Chertkov O."/>
            <person name="Coyne S.R."/>
            <person name="Daligault H.E."/>
            <person name="Davenport K.W."/>
            <person name="Erkkila T."/>
            <person name="Frey K.G."/>
            <person name="Gibbons H.S."/>
            <person name="Gu W."/>
            <person name="Jaissle J."/>
            <person name="Johnson S.L."/>
            <person name="Koroleva G.I."/>
            <person name="Ladner J.T."/>
            <person name="Lo C.-C."/>
            <person name="Minogue T.D."/>
            <person name="Munk C."/>
            <person name="Palacios G.F."/>
            <person name="Redden C.L."/>
            <person name="Rosenzweig C.N."/>
            <person name="Scholz M.B."/>
            <person name="Teshima H."/>
            <person name="Xu Y."/>
        </authorList>
    </citation>
    <scope>NUCLEOTIDE SEQUENCE</scope>
    <source>
        <strain evidence="3">Mb9</strain>
    </source>
</reference>
<dbReference type="SUPFAM" id="SSF53383">
    <property type="entry name" value="PLP-dependent transferases"/>
    <property type="match status" value="1"/>
</dbReference>